<evidence type="ECO:0000313" key="8">
    <source>
        <dbReference type="Proteomes" id="UP000295685"/>
    </source>
</evidence>
<evidence type="ECO:0000313" key="7">
    <source>
        <dbReference type="Proteomes" id="UP000294844"/>
    </source>
</evidence>
<dbReference type="InterPro" id="IPR000182">
    <property type="entry name" value="GNAT_dom"/>
</dbReference>
<keyword evidence="2 5" id="KW-0808">Transferase</keyword>
<dbReference type="EC" id="2.3.1.183" evidence="5"/>
<organism evidence="5 8">
    <name type="scientific">Mycobacteroides salmoniphilum</name>
    <dbReference type="NCBI Taxonomy" id="404941"/>
    <lineage>
        <taxon>Bacteria</taxon>
        <taxon>Bacillati</taxon>
        <taxon>Actinomycetota</taxon>
        <taxon>Actinomycetes</taxon>
        <taxon>Mycobacteriales</taxon>
        <taxon>Mycobacteriaceae</taxon>
        <taxon>Mycobacteroides</taxon>
    </lineage>
</organism>
<dbReference type="CDD" id="cd04301">
    <property type="entry name" value="NAT_SF"/>
    <property type="match status" value="1"/>
</dbReference>
<dbReference type="InterPro" id="IPR051016">
    <property type="entry name" value="Diverse_Substrate_AcTransf"/>
</dbReference>
<keyword evidence="7" id="KW-1185">Reference proteome</keyword>
<dbReference type="Proteomes" id="UP000295685">
    <property type="component" value="Unassembled WGS sequence"/>
</dbReference>
<evidence type="ECO:0000256" key="3">
    <source>
        <dbReference type="ARBA" id="ARBA00023315"/>
    </source>
</evidence>
<comment type="similarity">
    <text evidence="1">Belongs to the acetyltransferase family.</text>
</comment>
<dbReference type="GO" id="GO:0008080">
    <property type="term" value="F:N-acetyltransferase activity"/>
    <property type="evidence" value="ECO:0007669"/>
    <property type="project" value="TreeGrafter"/>
</dbReference>
<dbReference type="Proteomes" id="UP000294844">
    <property type="component" value="Unassembled WGS sequence"/>
</dbReference>
<dbReference type="PROSITE" id="PS51186">
    <property type="entry name" value="GNAT"/>
    <property type="match status" value="1"/>
</dbReference>
<dbReference type="PANTHER" id="PTHR10545:SF29">
    <property type="entry name" value="GH14572P-RELATED"/>
    <property type="match status" value="1"/>
</dbReference>
<comment type="caution">
    <text evidence="5">The sequence shown here is derived from an EMBL/GenBank/DDBJ whole genome shotgun (WGS) entry which is preliminary data.</text>
</comment>
<dbReference type="FunFam" id="3.40.630.30:FF:000064">
    <property type="entry name" value="GNAT family acetyltransferase"/>
    <property type="match status" value="1"/>
</dbReference>
<evidence type="ECO:0000313" key="5">
    <source>
        <dbReference type="EMBL" id="TDZ95504.1"/>
    </source>
</evidence>
<evidence type="ECO:0000256" key="1">
    <source>
        <dbReference type="ARBA" id="ARBA00008694"/>
    </source>
</evidence>
<evidence type="ECO:0000259" key="4">
    <source>
        <dbReference type="PROSITE" id="PS51186"/>
    </source>
</evidence>
<dbReference type="GO" id="GO:0102971">
    <property type="term" value="F:phosphinothricin N-acetyltransferase activity"/>
    <property type="evidence" value="ECO:0007669"/>
    <property type="project" value="UniProtKB-EC"/>
</dbReference>
<dbReference type="EMBL" id="PECM01000008">
    <property type="protein sequence ID" value="TEA04600.1"/>
    <property type="molecule type" value="Genomic_DNA"/>
</dbReference>
<dbReference type="Pfam" id="PF00583">
    <property type="entry name" value="Acetyltransf_1"/>
    <property type="match status" value="1"/>
</dbReference>
<evidence type="ECO:0000313" key="6">
    <source>
        <dbReference type="EMBL" id="TEA04600.1"/>
    </source>
</evidence>
<sequence>MSHLGEENPTVSNTQIRRATETDVPAIVGLIEDLAEYEKARDECHISHEQLHKALFGSTPALFAHVAEADGVVCGTAVWFLNFSTWTGQHGIYLEDLYVKPEQRGSGLGKALLSALAAECVANGYTRLDWAVLDWNTPSIKFYDSLGANPQSDWITYRLQGPALTELASDR</sequence>
<dbReference type="SUPFAM" id="SSF55729">
    <property type="entry name" value="Acyl-CoA N-acyltransferases (Nat)"/>
    <property type="match status" value="1"/>
</dbReference>
<evidence type="ECO:0000256" key="2">
    <source>
        <dbReference type="ARBA" id="ARBA00022679"/>
    </source>
</evidence>
<feature type="domain" description="N-acetyltransferase" evidence="4">
    <location>
        <begin position="14"/>
        <end position="171"/>
    </location>
</feature>
<accession>A0A4R8SFB4</accession>
<reference evidence="7 8" key="1">
    <citation type="journal article" date="2019" name="Sci. Rep.">
        <title>Extended insight into the Mycobacterium chelonae-abscessus complex through whole genome sequencing of Mycobacterium salmoniphilum outbreak and Mycobacterium salmoniphilum-like strains.</title>
        <authorList>
            <person name="Behra P.R.K."/>
            <person name="Das S."/>
            <person name="Pettersson B.M.F."/>
            <person name="Shirreff L."/>
            <person name="DuCote T."/>
            <person name="Jacobsson K.G."/>
            <person name="Ennis D.G."/>
            <person name="Kirsebom L.A."/>
        </authorList>
    </citation>
    <scope>NUCLEOTIDE SEQUENCE [LARGE SCALE GENOMIC DNA]</scope>
    <source>
        <strain evidence="6 7">CCUG 60883</strain>
        <strain evidence="5 8">CCUG 60885</strain>
    </source>
</reference>
<dbReference type="PANTHER" id="PTHR10545">
    <property type="entry name" value="DIAMINE N-ACETYLTRANSFERASE"/>
    <property type="match status" value="1"/>
</dbReference>
<dbReference type="AlphaFoldDB" id="A0A4R8SFB4"/>
<proteinExistence type="inferred from homology"/>
<protein>
    <submittedName>
        <fullName evidence="5">Phosphinothricin N-acetyltransferase</fullName>
        <ecNumber evidence="5">2.3.1.183</ecNumber>
    </submittedName>
</protein>
<gene>
    <name evidence="5" type="primary">bar</name>
    <name evidence="6" type="ORF">CCUG60883_01896</name>
    <name evidence="5" type="ORF">CCUG60885_01638</name>
</gene>
<dbReference type="InterPro" id="IPR016181">
    <property type="entry name" value="Acyl_CoA_acyltransferase"/>
</dbReference>
<name>A0A4R8SFB4_9MYCO</name>
<keyword evidence="3 5" id="KW-0012">Acyltransferase</keyword>
<dbReference type="EMBL" id="PECK01000003">
    <property type="protein sequence ID" value="TDZ95504.1"/>
    <property type="molecule type" value="Genomic_DNA"/>
</dbReference>
<dbReference type="Gene3D" id="3.40.630.30">
    <property type="match status" value="1"/>
</dbReference>